<dbReference type="CDD" id="cd05154">
    <property type="entry name" value="ACAD10_11_N-like"/>
    <property type="match status" value="1"/>
</dbReference>
<evidence type="ECO:0000313" key="2">
    <source>
        <dbReference type="EMBL" id="MEJ6010818.1"/>
    </source>
</evidence>
<gene>
    <name evidence="2" type="ORF">WG900_12920</name>
</gene>
<dbReference type="EMBL" id="JBBHJY010000006">
    <property type="protein sequence ID" value="MEJ6010818.1"/>
    <property type="molecule type" value="Genomic_DNA"/>
</dbReference>
<dbReference type="SUPFAM" id="SSF56112">
    <property type="entry name" value="Protein kinase-like (PK-like)"/>
    <property type="match status" value="1"/>
</dbReference>
<dbReference type="InterPro" id="IPR052898">
    <property type="entry name" value="ACAD10-like"/>
</dbReference>
<dbReference type="PANTHER" id="PTHR47829:SF1">
    <property type="entry name" value="HAD FAMILY PHOSPHATASE"/>
    <property type="match status" value="1"/>
</dbReference>
<dbReference type="RefSeq" id="WP_339967639.1">
    <property type="nucleotide sequence ID" value="NZ_JBBHJY010000006.1"/>
</dbReference>
<name>A0ABU8SA30_9SPHN</name>
<feature type="domain" description="Aminoglycoside phosphotransferase" evidence="1">
    <location>
        <begin position="42"/>
        <end position="267"/>
    </location>
</feature>
<protein>
    <submittedName>
        <fullName evidence="2">Phosphotransferase family protein</fullName>
    </submittedName>
</protein>
<dbReference type="Gene3D" id="3.90.1200.10">
    <property type="match status" value="1"/>
</dbReference>
<dbReference type="Gene3D" id="3.30.200.20">
    <property type="entry name" value="Phosphorylase Kinase, domain 1"/>
    <property type="match status" value="1"/>
</dbReference>
<evidence type="ECO:0000313" key="3">
    <source>
        <dbReference type="Proteomes" id="UP001379235"/>
    </source>
</evidence>
<dbReference type="InterPro" id="IPR041726">
    <property type="entry name" value="ACAD10_11_N"/>
</dbReference>
<proteinExistence type="predicted"/>
<keyword evidence="3" id="KW-1185">Reference proteome</keyword>
<dbReference type="InterPro" id="IPR002575">
    <property type="entry name" value="Aminoglycoside_PTrfase"/>
</dbReference>
<reference evidence="2 3" key="1">
    <citation type="submission" date="2024-03" db="EMBL/GenBank/DDBJ databases">
        <authorList>
            <person name="Jo J.-H."/>
        </authorList>
    </citation>
    <scope>NUCLEOTIDE SEQUENCE [LARGE SCALE GENOMIC DNA]</scope>
    <source>
        <strain evidence="2 3">AS3R-12</strain>
    </source>
</reference>
<dbReference type="InterPro" id="IPR011009">
    <property type="entry name" value="Kinase-like_dom_sf"/>
</dbReference>
<dbReference type="PANTHER" id="PTHR47829">
    <property type="entry name" value="HYDROLASE, PUTATIVE (AFU_ORTHOLOGUE AFUA_1G12880)-RELATED"/>
    <property type="match status" value="1"/>
</dbReference>
<sequence length="360" mass="39930">MSADPRDNVGTVPVRPELRFDEKALTQWLSGEIEGFRGPVKVEQFRGGQSNPTYALACPAGSFVLRRKPPGRLVPGAHAVEREARIMQALAPTAVPVPRIVAQCDDPQVIGTPFFVMERVEGRIFWDAAFRGVRREDRPACFSAMLNVLTQLHRIDPPSVGLGDFGRPDRYLERQVLRWIRQYEDDCAEAGRDPDLDRLVEWLPGALPAPGATSLVHGDFRCDNMIFHPGRPRVIAVLDWELSTLGDPLVDFANHAMMYRMPPHIAAGLAGEDLSASGLPSEKEYLGAYCRKMGLSGLEHYEFYMAFCLFRFAAAYHGIKARLVRGTAVSPHARARAALVPELSGLAWSQAKRVIEGCEL</sequence>
<accession>A0ABU8SA30</accession>
<comment type="caution">
    <text evidence="2">The sequence shown here is derived from an EMBL/GenBank/DDBJ whole genome shotgun (WGS) entry which is preliminary data.</text>
</comment>
<dbReference type="Pfam" id="PF01636">
    <property type="entry name" value="APH"/>
    <property type="match status" value="1"/>
</dbReference>
<dbReference type="Proteomes" id="UP001379235">
    <property type="component" value="Unassembled WGS sequence"/>
</dbReference>
<evidence type="ECO:0000259" key="1">
    <source>
        <dbReference type="Pfam" id="PF01636"/>
    </source>
</evidence>
<organism evidence="2 3">
    <name type="scientific">Novosphingobium aquae</name>
    <dbReference type="NCBI Taxonomy" id="3133435"/>
    <lineage>
        <taxon>Bacteria</taxon>
        <taxon>Pseudomonadati</taxon>
        <taxon>Pseudomonadota</taxon>
        <taxon>Alphaproteobacteria</taxon>
        <taxon>Sphingomonadales</taxon>
        <taxon>Sphingomonadaceae</taxon>
        <taxon>Novosphingobium</taxon>
    </lineage>
</organism>